<dbReference type="GO" id="GO:0055085">
    <property type="term" value="P:transmembrane transport"/>
    <property type="evidence" value="ECO:0007669"/>
    <property type="project" value="InterPro"/>
</dbReference>
<feature type="transmembrane region" description="Helical" evidence="7">
    <location>
        <begin position="348"/>
        <end position="372"/>
    </location>
</feature>
<sequence length="582" mass="61411">MTAGNGPVGAEAGRGRMRAAAFRRTDLRPLAVAALVWAVMAVPLVALLAIAASAVGATWPHLLRSVLPGATVTTLLLMAGVGLLTAVTGVGTAWLVAVCRFPGRRALEWALVLPLAIPTYLVAFAYMEIFDYTGPVQGAVRALFGFHTAREYWFPEIRSLPGAIFAMSAVLYPYVYLTTRILFLMQSARVMEVARTLGATPWRLFLRIALPMARPAIAVGVSLALMETINDIGAVDFFGVRTLTFAVYHTWLNRADLAGAAQLALVLLLLVLLLIYAERSARGRQRFHAAFGGQEPAPTFVLEGWRAFGAAAACFVPVAIGFLMPAALLADYATRRMEQFLDPAILDAALHSVTLAAATAVATVLVAFALAYAARLSRLGAVGLFARLAATGYAVPGTVLAVGILIPMAALDNRIDAAARALFGVSTGLLVTGSGAAIVYACSVRFLAIAYGSLDAGFTKISRHLDMVARTFGRRPGRILAEIHLPLMRRAMTAAALLVFVDTMKELSATVLLRPFDFETLATLVYGAVARGAFEDAAPAALVIVAIGVLPLVLLLGSGLEGAAGSGRRSGDQADRSSGMSR</sequence>
<feature type="transmembrane region" description="Helical" evidence="7">
    <location>
        <begin position="257"/>
        <end position="277"/>
    </location>
</feature>
<comment type="caution">
    <text evidence="10">The sequence shown here is derived from an EMBL/GenBank/DDBJ whole genome shotgun (WGS) entry which is preliminary data.</text>
</comment>
<keyword evidence="4 7" id="KW-0812">Transmembrane</keyword>
<keyword evidence="11" id="KW-1185">Reference proteome</keyword>
<dbReference type="RefSeq" id="WP_161142419.1">
    <property type="nucleotide sequence ID" value="NZ_SPKJ01000120.1"/>
</dbReference>
<feature type="transmembrane region" description="Helical" evidence="7">
    <location>
        <begin position="540"/>
        <end position="560"/>
    </location>
</feature>
<feature type="transmembrane region" description="Helical" evidence="7">
    <location>
        <begin position="75"/>
        <end position="97"/>
    </location>
</feature>
<evidence type="ECO:0000256" key="2">
    <source>
        <dbReference type="ARBA" id="ARBA00022448"/>
    </source>
</evidence>
<feature type="transmembrane region" description="Helical" evidence="7">
    <location>
        <begin position="163"/>
        <end position="183"/>
    </location>
</feature>
<keyword evidence="5 7" id="KW-1133">Transmembrane helix</keyword>
<feature type="transmembrane region" description="Helical" evidence="7">
    <location>
        <begin position="430"/>
        <end position="458"/>
    </location>
</feature>
<evidence type="ECO:0000256" key="3">
    <source>
        <dbReference type="ARBA" id="ARBA00022475"/>
    </source>
</evidence>
<evidence type="ECO:0000256" key="4">
    <source>
        <dbReference type="ARBA" id="ARBA00022692"/>
    </source>
</evidence>
<dbReference type="GO" id="GO:0005886">
    <property type="term" value="C:plasma membrane"/>
    <property type="evidence" value="ECO:0007669"/>
    <property type="project" value="UniProtKB-SubCell"/>
</dbReference>
<feature type="transmembrane region" description="Helical" evidence="7">
    <location>
        <begin position="204"/>
        <end position="226"/>
    </location>
</feature>
<feature type="transmembrane region" description="Helical" evidence="7">
    <location>
        <begin position="384"/>
        <end position="410"/>
    </location>
</feature>
<protein>
    <submittedName>
        <fullName evidence="10">Iron ABC transporter permease</fullName>
    </submittedName>
</protein>
<evidence type="ECO:0000256" key="8">
    <source>
        <dbReference type="SAM" id="MobiDB-lite"/>
    </source>
</evidence>
<keyword evidence="2 7" id="KW-0813">Transport</keyword>
<feature type="transmembrane region" description="Helical" evidence="7">
    <location>
        <begin position="307"/>
        <end position="328"/>
    </location>
</feature>
<evidence type="ECO:0000313" key="10">
    <source>
        <dbReference type="EMBL" id="MYZ50087.1"/>
    </source>
</evidence>
<dbReference type="EMBL" id="SPKJ01000120">
    <property type="protein sequence ID" value="MYZ50087.1"/>
    <property type="molecule type" value="Genomic_DNA"/>
</dbReference>
<feature type="region of interest" description="Disordered" evidence="8">
    <location>
        <begin position="563"/>
        <end position="582"/>
    </location>
</feature>
<dbReference type="InterPro" id="IPR035906">
    <property type="entry name" value="MetI-like_sf"/>
</dbReference>
<name>A0A964T901_9HYPH</name>
<evidence type="ECO:0000313" key="11">
    <source>
        <dbReference type="Proteomes" id="UP000773614"/>
    </source>
</evidence>
<dbReference type="AlphaFoldDB" id="A0A964T901"/>
<dbReference type="Gene3D" id="1.10.3720.10">
    <property type="entry name" value="MetI-like"/>
    <property type="match status" value="2"/>
</dbReference>
<gene>
    <name evidence="10" type="ORF">E4O86_20480</name>
</gene>
<dbReference type="FunFam" id="1.10.3720.10:FF:000088">
    <property type="entry name" value="Iron(III) ABC transporter, permease protein"/>
    <property type="match status" value="1"/>
</dbReference>
<comment type="subcellular location">
    <subcellularLocation>
        <location evidence="1 7">Cell membrane</location>
        <topology evidence="1 7">Multi-pass membrane protein</topology>
    </subcellularLocation>
</comment>
<dbReference type="PANTHER" id="PTHR30183:SF2">
    <property type="entry name" value="IRON UTILIZATION PROTEIN"/>
    <property type="match status" value="1"/>
</dbReference>
<keyword evidence="6 7" id="KW-0472">Membrane</keyword>
<evidence type="ECO:0000256" key="5">
    <source>
        <dbReference type="ARBA" id="ARBA00022989"/>
    </source>
</evidence>
<dbReference type="Proteomes" id="UP000773614">
    <property type="component" value="Unassembled WGS sequence"/>
</dbReference>
<proteinExistence type="inferred from homology"/>
<dbReference type="SUPFAM" id="SSF161098">
    <property type="entry name" value="MetI-like"/>
    <property type="match status" value="2"/>
</dbReference>
<accession>A0A964T901</accession>
<evidence type="ECO:0000256" key="7">
    <source>
        <dbReference type="RuleBase" id="RU363032"/>
    </source>
</evidence>
<dbReference type="PANTHER" id="PTHR30183">
    <property type="entry name" value="MOLYBDENUM TRANSPORT SYSTEM PERMEASE PROTEIN MODB"/>
    <property type="match status" value="1"/>
</dbReference>
<dbReference type="InterPro" id="IPR000515">
    <property type="entry name" value="MetI-like"/>
</dbReference>
<comment type="similarity">
    <text evidence="7">Belongs to the binding-protein-dependent transport system permease family.</text>
</comment>
<feature type="transmembrane region" description="Helical" evidence="7">
    <location>
        <begin position="30"/>
        <end position="55"/>
    </location>
</feature>
<dbReference type="PROSITE" id="PS50928">
    <property type="entry name" value="ABC_TM1"/>
    <property type="match status" value="2"/>
</dbReference>
<dbReference type="CDD" id="cd06261">
    <property type="entry name" value="TM_PBP2"/>
    <property type="match status" value="1"/>
</dbReference>
<evidence type="ECO:0000256" key="1">
    <source>
        <dbReference type="ARBA" id="ARBA00004651"/>
    </source>
</evidence>
<dbReference type="OrthoDB" id="9790211at2"/>
<dbReference type="Pfam" id="PF00528">
    <property type="entry name" value="BPD_transp_1"/>
    <property type="match status" value="1"/>
</dbReference>
<keyword evidence="3" id="KW-1003">Cell membrane</keyword>
<organism evidence="10 11">
    <name type="scientific">Propylenella binzhouense</name>
    <dbReference type="NCBI Taxonomy" id="2555902"/>
    <lineage>
        <taxon>Bacteria</taxon>
        <taxon>Pseudomonadati</taxon>
        <taxon>Pseudomonadota</taxon>
        <taxon>Alphaproteobacteria</taxon>
        <taxon>Hyphomicrobiales</taxon>
        <taxon>Propylenellaceae</taxon>
        <taxon>Propylenella</taxon>
    </lineage>
</organism>
<evidence type="ECO:0000259" key="9">
    <source>
        <dbReference type="PROSITE" id="PS50928"/>
    </source>
</evidence>
<reference evidence="10" key="1">
    <citation type="submission" date="2019-03" db="EMBL/GenBank/DDBJ databases">
        <title>Afifella sp. nov., isolated from activated sludge.</title>
        <authorList>
            <person name="Li Q."/>
            <person name="Liu Y."/>
        </authorList>
    </citation>
    <scope>NUCLEOTIDE SEQUENCE</scope>
    <source>
        <strain evidence="10">L72</strain>
    </source>
</reference>
<evidence type="ECO:0000256" key="6">
    <source>
        <dbReference type="ARBA" id="ARBA00023136"/>
    </source>
</evidence>
<feature type="domain" description="ABC transmembrane type-1" evidence="9">
    <location>
        <begin position="71"/>
        <end position="276"/>
    </location>
</feature>
<feature type="domain" description="ABC transmembrane type-1" evidence="9">
    <location>
        <begin position="349"/>
        <end position="555"/>
    </location>
</feature>
<feature type="transmembrane region" description="Helical" evidence="7">
    <location>
        <begin position="109"/>
        <end position="127"/>
    </location>
</feature>